<dbReference type="Gene3D" id="2.40.30.170">
    <property type="match status" value="1"/>
</dbReference>
<dbReference type="Proteomes" id="UP000271624">
    <property type="component" value="Unassembled WGS sequence"/>
</dbReference>
<gene>
    <name evidence="9" type="ORF">DSM106972_081710</name>
</gene>
<comment type="similarity">
    <text evidence="2">Belongs to the membrane fusion protein (MFP) (TC 8.A.1) family.</text>
</comment>
<proteinExistence type="inferred from homology"/>
<evidence type="ECO:0000256" key="5">
    <source>
        <dbReference type="ARBA" id="ARBA00023136"/>
    </source>
</evidence>
<evidence type="ECO:0000259" key="7">
    <source>
        <dbReference type="Pfam" id="PF00364"/>
    </source>
</evidence>
<dbReference type="AlphaFoldDB" id="A0A3S1AC69"/>
<name>A0A3S1AC69_9CYAN</name>
<keyword evidence="3 6" id="KW-0812">Transmembrane</keyword>
<reference evidence="9" key="2">
    <citation type="journal article" date="2019" name="Genome Biol. Evol.">
        <title>Day and night: Metabolic profiles and evolutionary relationships of six axenic non-marine cyanobacteria.</title>
        <authorList>
            <person name="Will S.E."/>
            <person name="Henke P."/>
            <person name="Boedeker C."/>
            <person name="Huang S."/>
            <person name="Brinkmann H."/>
            <person name="Rohde M."/>
            <person name="Jarek M."/>
            <person name="Friedl T."/>
            <person name="Seufert S."/>
            <person name="Schumacher M."/>
            <person name="Overmann J."/>
            <person name="Neumann-Schaal M."/>
            <person name="Petersen J."/>
        </authorList>
    </citation>
    <scope>NUCLEOTIDE SEQUENCE [LARGE SCALE GENOMIC DNA]</scope>
    <source>
        <strain evidence="9">PCC 7102</strain>
    </source>
</reference>
<keyword evidence="4 6" id="KW-1133">Transmembrane helix</keyword>
<dbReference type="Pfam" id="PF00364">
    <property type="entry name" value="Biotin_lipoyl"/>
    <property type="match status" value="1"/>
</dbReference>
<feature type="domain" description="AprE-like beta-barrel" evidence="8">
    <location>
        <begin position="385"/>
        <end position="475"/>
    </location>
</feature>
<dbReference type="PANTHER" id="PTHR30386:SF26">
    <property type="entry name" value="TRANSPORT PROTEIN COMB"/>
    <property type="match status" value="1"/>
</dbReference>
<dbReference type="InterPro" id="IPR050739">
    <property type="entry name" value="MFP"/>
</dbReference>
<comment type="caution">
    <text evidence="9">The sequence shown here is derived from an EMBL/GenBank/DDBJ whole genome shotgun (WGS) entry which is preliminary data.</text>
</comment>
<evidence type="ECO:0000256" key="3">
    <source>
        <dbReference type="ARBA" id="ARBA00022692"/>
    </source>
</evidence>
<comment type="subcellular location">
    <subcellularLocation>
        <location evidence="1">Membrane</location>
        <topology evidence="1">Single-pass membrane protein</topology>
    </subcellularLocation>
</comment>
<dbReference type="InterPro" id="IPR011053">
    <property type="entry name" value="Single_hybrid_motif"/>
</dbReference>
<evidence type="ECO:0000256" key="4">
    <source>
        <dbReference type="ARBA" id="ARBA00022989"/>
    </source>
</evidence>
<dbReference type="PRINTS" id="PR01490">
    <property type="entry name" value="RTXTOXIND"/>
</dbReference>
<evidence type="ECO:0000313" key="10">
    <source>
        <dbReference type="Proteomes" id="UP000271624"/>
    </source>
</evidence>
<dbReference type="EMBL" id="RSCL01000030">
    <property type="protein sequence ID" value="RUS97952.1"/>
    <property type="molecule type" value="Genomic_DNA"/>
</dbReference>
<feature type="transmembrane region" description="Helical" evidence="6">
    <location>
        <begin position="21"/>
        <end position="40"/>
    </location>
</feature>
<dbReference type="InterPro" id="IPR058982">
    <property type="entry name" value="Beta-barrel_AprE"/>
</dbReference>
<evidence type="ECO:0000313" key="9">
    <source>
        <dbReference type="EMBL" id="RUS97952.1"/>
    </source>
</evidence>
<dbReference type="PANTHER" id="PTHR30386">
    <property type="entry name" value="MEMBRANE FUSION SUBUNIT OF EMRAB-TOLC MULTIDRUG EFFLUX PUMP"/>
    <property type="match status" value="1"/>
</dbReference>
<sequence>MAIQTKFDKPILLEQSPIWSRLIAWSIFGITVFTIVWASVFQIEESVPAAGKLEPKSTVQEVQAPVGGVVKEIHVKEGKVVQKGEILISLEQTSSQAQLLALKQTRRALLQQRNALQQETNFYRISLQESSYSSGVIQNNTQFTIKPELAFLMKSRATYVSENELYRSQLNGENLVNLTSEQKLRLQNRQIDLSSRIEDAKLTTGQVKQELLQIQAQLSSAKELLTINQGILNRFKPLAKIGAISQIQYLKQQQDVSTKLAEVTRLTKEEQKLQLELTRTNQKLRGTVAASQEDLLLRITNNEKNIAEIDTQVSKVILENQKRIYELNSQISEIDSKLIQTQETLKYQKIIAPISGSIFELKAKSPGFVANSSEPILKIVPKDNLIAKVYITNRDIGFIRNGKKVDVRIDSFPFQEYGDVKGELIEIGSDALPPDQLYPYWRFPAKVSLDRQALLIHNRQVMLQSGMSINANIKLRKRSVISIFTDFIFKKAESLKFVR</sequence>
<organism evidence="9 10">
    <name type="scientific">Dulcicalothrix desertica PCC 7102</name>
    <dbReference type="NCBI Taxonomy" id="232991"/>
    <lineage>
        <taxon>Bacteria</taxon>
        <taxon>Bacillati</taxon>
        <taxon>Cyanobacteriota</taxon>
        <taxon>Cyanophyceae</taxon>
        <taxon>Nostocales</taxon>
        <taxon>Calotrichaceae</taxon>
        <taxon>Dulcicalothrix</taxon>
    </lineage>
</organism>
<reference evidence="9" key="1">
    <citation type="submission" date="2018-12" db="EMBL/GenBank/DDBJ databases">
        <authorList>
            <person name="Will S."/>
            <person name="Neumann-Schaal M."/>
            <person name="Henke P."/>
        </authorList>
    </citation>
    <scope>NUCLEOTIDE SEQUENCE</scope>
    <source>
        <strain evidence="9">PCC 7102</strain>
    </source>
</reference>
<dbReference type="Gene3D" id="2.40.50.100">
    <property type="match status" value="1"/>
</dbReference>
<dbReference type="OrthoDB" id="553569at2"/>
<keyword evidence="10" id="KW-1185">Reference proteome</keyword>
<evidence type="ECO:0000256" key="1">
    <source>
        <dbReference type="ARBA" id="ARBA00004167"/>
    </source>
</evidence>
<dbReference type="RefSeq" id="WP_127086218.1">
    <property type="nucleotide sequence ID" value="NZ_RSCL01000030.1"/>
</dbReference>
<keyword evidence="5 6" id="KW-0472">Membrane</keyword>
<dbReference type="InterPro" id="IPR000089">
    <property type="entry name" value="Biotin_lipoyl"/>
</dbReference>
<accession>A0A3S1AC69</accession>
<evidence type="ECO:0000259" key="8">
    <source>
        <dbReference type="Pfam" id="PF26002"/>
    </source>
</evidence>
<dbReference type="GO" id="GO:0016020">
    <property type="term" value="C:membrane"/>
    <property type="evidence" value="ECO:0007669"/>
    <property type="project" value="UniProtKB-SubCell"/>
</dbReference>
<evidence type="ECO:0000256" key="6">
    <source>
        <dbReference type="SAM" id="Phobius"/>
    </source>
</evidence>
<dbReference type="SUPFAM" id="SSF51230">
    <property type="entry name" value="Single hybrid motif"/>
    <property type="match status" value="1"/>
</dbReference>
<dbReference type="Pfam" id="PF26002">
    <property type="entry name" value="Beta-barrel_AprE"/>
    <property type="match status" value="1"/>
</dbReference>
<evidence type="ECO:0000256" key="2">
    <source>
        <dbReference type="ARBA" id="ARBA00009477"/>
    </source>
</evidence>
<protein>
    <submittedName>
        <fullName evidence="9">HlyD family type I secretion periplasmic adaptor subunit</fullName>
    </submittedName>
</protein>
<feature type="domain" description="Lipoyl-binding" evidence="7">
    <location>
        <begin position="60"/>
        <end position="89"/>
    </location>
</feature>